<dbReference type="InterPro" id="IPR000644">
    <property type="entry name" value="CBS_dom"/>
</dbReference>
<gene>
    <name evidence="4" type="ORF">ACAT0790_LOCUS24870</name>
</gene>
<dbReference type="AlphaFoldDB" id="A0A7S1MNN4"/>
<evidence type="ECO:0000256" key="2">
    <source>
        <dbReference type="PROSITE-ProRule" id="PRU00703"/>
    </source>
</evidence>
<proteinExistence type="predicted"/>
<dbReference type="InterPro" id="IPR051257">
    <property type="entry name" value="Diverse_CBS-Domain"/>
</dbReference>
<feature type="domain" description="CBS" evidence="3">
    <location>
        <begin position="185"/>
        <end position="242"/>
    </location>
</feature>
<evidence type="ECO:0000313" key="4">
    <source>
        <dbReference type="EMBL" id="CAD9136693.1"/>
    </source>
</evidence>
<dbReference type="Gene3D" id="3.10.580.10">
    <property type="entry name" value="CBS-domain"/>
    <property type="match status" value="3"/>
</dbReference>
<dbReference type="InterPro" id="IPR046342">
    <property type="entry name" value="CBS_dom_sf"/>
</dbReference>
<name>A0A7S1MNN4_ALECA</name>
<evidence type="ECO:0000259" key="3">
    <source>
        <dbReference type="PROSITE" id="PS51371"/>
    </source>
</evidence>
<accession>A0A7S1MNN4</accession>
<dbReference type="EMBL" id="HBGE01041215">
    <property type="protein sequence ID" value="CAD9136693.1"/>
    <property type="molecule type" value="Transcribed_RNA"/>
</dbReference>
<dbReference type="SUPFAM" id="SSF54631">
    <property type="entry name" value="CBS-domain pair"/>
    <property type="match status" value="3"/>
</dbReference>
<protein>
    <recommendedName>
        <fullName evidence="3">CBS domain-containing protein</fullName>
    </recommendedName>
</protein>
<dbReference type="Pfam" id="PF00571">
    <property type="entry name" value="CBS"/>
    <property type="match status" value="4"/>
</dbReference>
<dbReference type="CDD" id="cd02205">
    <property type="entry name" value="CBS_pair_SF"/>
    <property type="match status" value="1"/>
</dbReference>
<keyword evidence="1 2" id="KW-0129">CBS domain</keyword>
<sequence length="314" mass="32883">MTATASVHVNWTPMEEAAEAGHRELDLSHAHAPPVVGDVVGQRGTVVCLSRASLSDAVDLLVVHDRTAAGVVDDEGTLQGVLTENDMVLAYGGGLGAATAVRSWLRSGFARMPRAEVPELSVRPSTTLLEAAARMRSHADGETACHHLVVLDEEGRFHGVLSSLDLARAICALQTLRGARVSEVMKPRRDSLWCGPGETLADALRKMAAAHQNCALVGGEGEVVGLVTPRDALRAFGDHVPLETQLGSWLRGLRSDWRGRQIGADAQVAEAAGAMAAGSVHHLVAVSAEGEVVGVVSTLDLARAIAADEGMIVC</sequence>
<feature type="domain" description="CBS" evidence="3">
    <location>
        <begin position="41"/>
        <end position="99"/>
    </location>
</feature>
<dbReference type="SMART" id="SM00116">
    <property type="entry name" value="CBS"/>
    <property type="match status" value="4"/>
</dbReference>
<dbReference type="PANTHER" id="PTHR43080">
    <property type="entry name" value="CBS DOMAIN-CONTAINING PROTEIN CBSX3, MITOCHONDRIAL"/>
    <property type="match status" value="1"/>
</dbReference>
<reference evidence="4" key="1">
    <citation type="submission" date="2021-01" db="EMBL/GenBank/DDBJ databases">
        <authorList>
            <person name="Corre E."/>
            <person name="Pelletier E."/>
            <person name="Niang G."/>
            <person name="Scheremetjew M."/>
            <person name="Finn R."/>
            <person name="Kale V."/>
            <person name="Holt S."/>
            <person name="Cochrane G."/>
            <person name="Meng A."/>
            <person name="Brown T."/>
            <person name="Cohen L."/>
        </authorList>
    </citation>
    <scope>NUCLEOTIDE SEQUENCE</scope>
    <source>
        <strain evidence="4">OF101</strain>
    </source>
</reference>
<dbReference type="PROSITE" id="PS51371">
    <property type="entry name" value="CBS"/>
    <property type="match status" value="3"/>
</dbReference>
<feature type="domain" description="CBS" evidence="3">
    <location>
        <begin position="112"/>
        <end position="176"/>
    </location>
</feature>
<dbReference type="PANTHER" id="PTHR43080:SF29">
    <property type="entry name" value="OS02G0818000 PROTEIN"/>
    <property type="match status" value="1"/>
</dbReference>
<organism evidence="4">
    <name type="scientific">Alexandrium catenella</name>
    <name type="common">Red tide dinoflagellate</name>
    <name type="synonym">Gonyaulax catenella</name>
    <dbReference type="NCBI Taxonomy" id="2925"/>
    <lineage>
        <taxon>Eukaryota</taxon>
        <taxon>Sar</taxon>
        <taxon>Alveolata</taxon>
        <taxon>Dinophyceae</taxon>
        <taxon>Gonyaulacales</taxon>
        <taxon>Pyrocystaceae</taxon>
        <taxon>Alexandrium</taxon>
    </lineage>
</organism>
<evidence type="ECO:0000256" key="1">
    <source>
        <dbReference type="ARBA" id="ARBA00023122"/>
    </source>
</evidence>